<dbReference type="Gene3D" id="3.30.420.110">
    <property type="entry name" value="MutS, connector domain"/>
    <property type="match status" value="1"/>
</dbReference>
<keyword evidence="5" id="KW-0238">DNA-binding</keyword>
<dbReference type="InterPro" id="IPR007860">
    <property type="entry name" value="DNA_mmatch_repair_MutS_con_dom"/>
</dbReference>
<dbReference type="GO" id="GO:0005524">
    <property type="term" value="F:ATP binding"/>
    <property type="evidence" value="ECO:0007669"/>
    <property type="project" value="UniProtKB-KW"/>
</dbReference>
<dbReference type="PROSITE" id="PS00486">
    <property type="entry name" value="DNA_MISMATCH_REPAIR_2"/>
    <property type="match status" value="1"/>
</dbReference>
<dbReference type="PANTHER" id="PTHR11361:SF122">
    <property type="entry name" value="DNA MISMATCH REPAIR PROTEIN MSH3"/>
    <property type="match status" value="1"/>
</dbReference>
<dbReference type="Pfam" id="PF05192">
    <property type="entry name" value="MutS_III"/>
    <property type="match status" value="1"/>
</dbReference>
<evidence type="ECO:0000256" key="3">
    <source>
        <dbReference type="ARBA" id="ARBA00022763"/>
    </source>
</evidence>
<dbReference type="InterPro" id="IPR027417">
    <property type="entry name" value="P-loop_NTPase"/>
</dbReference>
<protein>
    <recommendedName>
        <fullName evidence="7">MutS protein homolog 3</fullName>
    </recommendedName>
</protein>
<dbReference type="OrthoDB" id="121051at2759"/>
<evidence type="ECO:0000256" key="7">
    <source>
        <dbReference type="ARBA" id="ARBA00029792"/>
    </source>
</evidence>
<dbReference type="GO" id="GO:0140664">
    <property type="term" value="F:ATP-dependent DNA damage sensor activity"/>
    <property type="evidence" value="ECO:0007669"/>
    <property type="project" value="InterPro"/>
</dbReference>
<feature type="compositionally biased region" description="Polar residues" evidence="8">
    <location>
        <begin position="1"/>
        <end position="15"/>
    </location>
</feature>
<dbReference type="GO" id="GO:0006312">
    <property type="term" value="P:mitotic recombination"/>
    <property type="evidence" value="ECO:0007669"/>
    <property type="project" value="TreeGrafter"/>
</dbReference>
<comment type="similarity">
    <text evidence="1">Belongs to the DNA mismatch repair MutS family. MSH3 subfamily.</text>
</comment>
<gene>
    <name evidence="10" type="ORF">BDV98DRAFT_587861</name>
</gene>
<keyword evidence="2" id="KW-0547">Nucleotide-binding</keyword>
<dbReference type="NCBIfam" id="NF003810">
    <property type="entry name" value="PRK05399.1"/>
    <property type="match status" value="1"/>
</dbReference>
<evidence type="ECO:0000256" key="6">
    <source>
        <dbReference type="ARBA" id="ARBA00023204"/>
    </source>
</evidence>
<keyword evidence="4" id="KW-0067">ATP-binding</keyword>
<evidence type="ECO:0000256" key="2">
    <source>
        <dbReference type="ARBA" id="ARBA00022741"/>
    </source>
</evidence>
<keyword evidence="6" id="KW-0234">DNA repair</keyword>
<dbReference type="SUPFAM" id="SSF48334">
    <property type="entry name" value="DNA repair protein MutS, domain III"/>
    <property type="match status" value="1"/>
</dbReference>
<dbReference type="PANTHER" id="PTHR11361">
    <property type="entry name" value="DNA MISMATCH REPAIR PROTEIN MUTS FAMILY MEMBER"/>
    <property type="match status" value="1"/>
</dbReference>
<dbReference type="SUPFAM" id="SSF53150">
    <property type="entry name" value="DNA repair protein MutS, domain II"/>
    <property type="match status" value="1"/>
</dbReference>
<dbReference type="InterPro" id="IPR007695">
    <property type="entry name" value="DNA_mismatch_repair_MutS-lik_N"/>
</dbReference>
<dbReference type="GO" id="GO:0030983">
    <property type="term" value="F:mismatched DNA binding"/>
    <property type="evidence" value="ECO:0007669"/>
    <property type="project" value="InterPro"/>
</dbReference>
<sequence>MSSPAQASLSHYFTQSPSKPSKRPSSPIDLTLDDHSDSPPPPKKAKHAKVHTARESSAPDGYASTGRKPVAKKRKQQGNFRETLKRDNSMFLDTLEDSQPGPSRRSEPASDDHTLPPRTQLDDGFEAFQTLVESGTRLRGSKGKRQKSSPGDSASPTKAAKGKQRIGPSGETYTPLESQVLELKKANPGIVLMFHVGYKYQFYGTDATLAANEFGIACYPKRNFDYASVPVHRRDIYLKKRVRNTGLKVGIVAQTETAALKKAGDNSNKLFDRAVTELYTIQTFLDELDSVDQLGPYTAPTILFIGEKAQEPSKADDKVTVSVIAVTASTGEVLWDEFSDSHLRIELESRLAHADPSQILLPREKVSAATEKLVAQLSTERLNVDLTYTEAYDTLTTFYTDAEQSSSPSSSGLASITGLPKSVVILMAHAIQYLHPFDLSGLLLQTKFFTRYTTRSHMLLSASTLTNLEIYANDTDYTSTGSLLEILDQTKTAFGARLLRNWIGRPLVDKVALDARAAAVDEILKARSSDILIGLRNTVEKLPDLAKGLSRIQFGKIIPKEFARFMQSLQTLSELYEPYERPSFVDLKSEILQDVVHAVSCLRAPVTDILSEVRLDKAEKNLKHELWKNSETYPRLNDFSELLAVVEFELQEELKQIRKELKMPALQWSQVRDDEYLISIERHLEGRIPEGWISHSRTKYKVCYYKPSVAEKLKERDCHLEERQAEADKALQDFLSRITNDHYESLRHAVNKLAVADCLFSLSRVAQRDDYVRPEFTDEDVLVINGARHPMIEQMHTRPYVQNDAHIGGSRPKALVCTGPNMGGKSSAVKMVALLCLMSQIGSYVPASSMKLRTLDGIYTRMGASDNLAKGKSTFMVEMTETSDILRSATERSLVILDELGRGTSTHDGMAIASAVLHHLIQQTKCKTLFITHYPLIASELERLFPKGLQNSHMAYRESTAGDGSPTITFLYKLVPGLTTRSFGVECARLARVPNGILEKAEEVSSKTRDQVDALVKRAQTRATVQCLRDCLKANQDQAVQAGHLAQLRQCCQSSRPSH</sequence>
<dbReference type="STRING" id="1884261.A0A5C3R339"/>
<dbReference type="Pfam" id="PF01624">
    <property type="entry name" value="MutS_I"/>
    <property type="match status" value="1"/>
</dbReference>
<evidence type="ECO:0000313" key="11">
    <source>
        <dbReference type="Proteomes" id="UP000305067"/>
    </source>
</evidence>
<proteinExistence type="inferred from homology"/>
<dbReference type="Proteomes" id="UP000305067">
    <property type="component" value="Unassembled WGS sequence"/>
</dbReference>
<evidence type="ECO:0000256" key="8">
    <source>
        <dbReference type="SAM" id="MobiDB-lite"/>
    </source>
</evidence>
<evidence type="ECO:0000313" key="10">
    <source>
        <dbReference type="EMBL" id="TFL07361.1"/>
    </source>
</evidence>
<dbReference type="SUPFAM" id="SSF52540">
    <property type="entry name" value="P-loop containing nucleoside triphosphate hydrolases"/>
    <property type="match status" value="1"/>
</dbReference>
<keyword evidence="11" id="KW-1185">Reference proteome</keyword>
<dbReference type="PIRSF" id="PIRSF037677">
    <property type="entry name" value="DNA_mis_repair_Msh6"/>
    <property type="match status" value="1"/>
</dbReference>
<dbReference type="EMBL" id="ML178814">
    <property type="protein sequence ID" value="TFL07361.1"/>
    <property type="molecule type" value="Genomic_DNA"/>
</dbReference>
<dbReference type="SMART" id="SM00533">
    <property type="entry name" value="MUTSd"/>
    <property type="match status" value="1"/>
</dbReference>
<dbReference type="InterPro" id="IPR036187">
    <property type="entry name" value="DNA_mismatch_repair_MutS_sf"/>
</dbReference>
<dbReference type="GO" id="GO:0006298">
    <property type="term" value="P:mismatch repair"/>
    <property type="evidence" value="ECO:0007669"/>
    <property type="project" value="InterPro"/>
</dbReference>
<accession>A0A5C3R339</accession>
<dbReference type="InterPro" id="IPR000432">
    <property type="entry name" value="DNA_mismatch_repair_MutS_C"/>
</dbReference>
<dbReference type="SUPFAM" id="SSF55271">
    <property type="entry name" value="DNA repair protein MutS, domain I"/>
    <property type="match status" value="1"/>
</dbReference>
<dbReference type="Pfam" id="PF05188">
    <property type="entry name" value="MutS_II"/>
    <property type="match status" value="1"/>
</dbReference>
<dbReference type="InterPro" id="IPR017261">
    <property type="entry name" value="DNA_mismatch_repair_MutS/MSH"/>
</dbReference>
<name>A0A5C3R339_9AGAR</name>
<evidence type="ECO:0000259" key="9">
    <source>
        <dbReference type="PROSITE" id="PS00486"/>
    </source>
</evidence>
<feature type="compositionally biased region" description="Low complexity" evidence="8">
    <location>
        <begin position="16"/>
        <end position="27"/>
    </location>
</feature>
<dbReference type="AlphaFoldDB" id="A0A5C3R339"/>
<dbReference type="InterPro" id="IPR045076">
    <property type="entry name" value="MutS"/>
</dbReference>
<keyword evidence="3" id="KW-0227">DNA damage</keyword>
<feature type="compositionally biased region" description="Basic and acidic residues" evidence="8">
    <location>
        <begin position="104"/>
        <end position="115"/>
    </location>
</feature>
<dbReference type="InterPro" id="IPR036678">
    <property type="entry name" value="MutS_con_dom_sf"/>
</dbReference>
<dbReference type="Pfam" id="PF00488">
    <property type="entry name" value="MutS_V"/>
    <property type="match status" value="1"/>
</dbReference>
<dbReference type="SMART" id="SM00534">
    <property type="entry name" value="MUTSac"/>
    <property type="match status" value="1"/>
</dbReference>
<dbReference type="Gene3D" id="3.40.1170.10">
    <property type="entry name" value="DNA repair protein MutS, domain I"/>
    <property type="match status" value="1"/>
</dbReference>
<feature type="region of interest" description="Disordered" evidence="8">
    <location>
        <begin position="1"/>
        <end position="172"/>
    </location>
</feature>
<dbReference type="Gene3D" id="1.10.1420.10">
    <property type="match status" value="2"/>
</dbReference>
<evidence type="ECO:0000256" key="1">
    <source>
        <dbReference type="ARBA" id="ARBA00007094"/>
    </source>
</evidence>
<organism evidence="10 11">
    <name type="scientific">Pterulicium gracile</name>
    <dbReference type="NCBI Taxonomy" id="1884261"/>
    <lineage>
        <taxon>Eukaryota</taxon>
        <taxon>Fungi</taxon>
        <taxon>Dikarya</taxon>
        <taxon>Basidiomycota</taxon>
        <taxon>Agaricomycotina</taxon>
        <taxon>Agaricomycetes</taxon>
        <taxon>Agaricomycetidae</taxon>
        <taxon>Agaricales</taxon>
        <taxon>Pleurotineae</taxon>
        <taxon>Pterulaceae</taxon>
        <taxon>Pterulicium</taxon>
    </lineage>
</organism>
<reference evidence="10 11" key="1">
    <citation type="journal article" date="2019" name="Nat. Ecol. Evol.">
        <title>Megaphylogeny resolves global patterns of mushroom evolution.</title>
        <authorList>
            <person name="Varga T."/>
            <person name="Krizsan K."/>
            <person name="Foldi C."/>
            <person name="Dima B."/>
            <person name="Sanchez-Garcia M."/>
            <person name="Sanchez-Ramirez S."/>
            <person name="Szollosi G.J."/>
            <person name="Szarkandi J.G."/>
            <person name="Papp V."/>
            <person name="Albert L."/>
            <person name="Andreopoulos W."/>
            <person name="Angelini C."/>
            <person name="Antonin V."/>
            <person name="Barry K.W."/>
            <person name="Bougher N.L."/>
            <person name="Buchanan P."/>
            <person name="Buyck B."/>
            <person name="Bense V."/>
            <person name="Catcheside P."/>
            <person name="Chovatia M."/>
            <person name="Cooper J."/>
            <person name="Damon W."/>
            <person name="Desjardin D."/>
            <person name="Finy P."/>
            <person name="Geml J."/>
            <person name="Haridas S."/>
            <person name="Hughes K."/>
            <person name="Justo A."/>
            <person name="Karasinski D."/>
            <person name="Kautmanova I."/>
            <person name="Kiss B."/>
            <person name="Kocsube S."/>
            <person name="Kotiranta H."/>
            <person name="LaButti K.M."/>
            <person name="Lechner B.E."/>
            <person name="Liimatainen K."/>
            <person name="Lipzen A."/>
            <person name="Lukacs Z."/>
            <person name="Mihaltcheva S."/>
            <person name="Morgado L.N."/>
            <person name="Niskanen T."/>
            <person name="Noordeloos M.E."/>
            <person name="Ohm R.A."/>
            <person name="Ortiz-Santana B."/>
            <person name="Ovrebo C."/>
            <person name="Racz N."/>
            <person name="Riley R."/>
            <person name="Savchenko A."/>
            <person name="Shiryaev A."/>
            <person name="Soop K."/>
            <person name="Spirin V."/>
            <person name="Szebenyi C."/>
            <person name="Tomsovsky M."/>
            <person name="Tulloss R.E."/>
            <person name="Uehling J."/>
            <person name="Grigoriev I.V."/>
            <person name="Vagvolgyi C."/>
            <person name="Papp T."/>
            <person name="Martin F.M."/>
            <person name="Miettinen O."/>
            <person name="Hibbett D.S."/>
            <person name="Nagy L.G."/>
        </authorList>
    </citation>
    <scope>NUCLEOTIDE SEQUENCE [LARGE SCALE GENOMIC DNA]</scope>
    <source>
        <strain evidence="10 11">CBS 309.79</strain>
    </source>
</reference>
<dbReference type="InterPro" id="IPR016151">
    <property type="entry name" value="DNA_mismatch_repair_MutS_N"/>
</dbReference>
<dbReference type="GO" id="GO:0005634">
    <property type="term" value="C:nucleus"/>
    <property type="evidence" value="ECO:0007669"/>
    <property type="project" value="TreeGrafter"/>
</dbReference>
<dbReference type="Gene3D" id="3.40.50.300">
    <property type="entry name" value="P-loop containing nucleotide triphosphate hydrolases"/>
    <property type="match status" value="1"/>
</dbReference>
<dbReference type="InterPro" id="IPR007696">
    <property type="entry name" value="DNA_mismatch_repair_MutS_core"/>
</dbReference>
<evidence type="ECO:0000256" key="5">
    <source>
        <dbReference type="ARBA" id="ARBA00023125"/>
    </source>
</evidence>
<feature type="domain" description="DNA mismatch repair proteins mutS family" evidence="9">
    <location>
        <begin position="893"/>
        <end position="909"/>
    </location>
</feature>
<evidence type="ECO:0000256" key="4">
    <source>
        <dbReference type="ARBA" id="ARBA00022840"/>
    </source>
</evidence>